<organism evidence="1 2">
    <name type="scientific">Porites evermanni</name>
    <dbReference type="NCBI Taxonomy" id="104178"/>
    <lineage>
        <taxon>Eukaryota</taxon>
        <taxon>Metazoa</taxon>
        <taxon>Cnidaria</taxon>
        <taxon>Anthozoa</taxon>
        <taxon>Hexacorallia</taxon>
        <taxon>Scleractinia</taxon>
        <taxon>Fungiina</taxon>
        <taxon>Poritidae</taxon>
        <taxon>Porites</taxon>
    </lineage>
</organism>
<accession>A0ABN8LK53</accession>
<dbReference type="EMBL" id="CALNXI010000044">
    <property type="protein sequence ID" value="CAH3016623.1"/>
    <property type="molecule type" value="Genomic_DNA"/>
</dbReference>
<keyword evidence="2" id="KW-1185">Reference proteome</keyword>
<comment type="caution">
    <text evidence="1">The sequence shown here is derived from an EMBL/GenBank/DDBJ whole genome shotgun (WGS) entry which is preliminary data.</text>
</comment>
<reference evidence="1 2" key="1">
    <citation type="submission" date="2022-05" db="EMBL/GenBank/DDBJ databases">
        <authorList>
            <consortium name="Genoscope - CEA"/>
            <person name="William W."/>
        </authorList>
    </citation>
    <scope>NUCLEOTIDE SEQUENCE [LARGE SCALE GENOMIC DNA]</scope>
</reference>
<evidence type="ECO:0000313" key="1">
    <source>
        <dbReference type="EMBL" id="CAH3016623.1"/>
    </source>
</evidence>
<proteinExistence type="predicted"/>
<dbReference type="Proteomes" id="UP001159427">
    <property type="component" value="Unassembled WGS sequence"/>
</dbReference>
<gene>
    <name evidence="1" type="ORF">PEVE_00030892</name>
</gene>
<sequence length="117" mass="12952">MVMQIKHLVSVILHIKRANYQTMVWNKALEPCPSLPKPQDSGCQYYSEGLLKQKLMTREKVLAACLQLAYCGCSREGGCCVNRRCTCVQLSLCCSKACKCGDGCRNDRNTAAEANEA</sequence>
<name>A0ABN8LK53_9CNID</name>
<protein>
    <recommendedName>
        <fullName evidence="3">Metallothionein</fullName>
    </recommendedName>
</protein>
<evidence type="ECO:0000313" key="2">
    <source>
        <dbReference type="Proteomes" id="UP001159427"/>
    </source>
</evidence>
<evidence type="ECO:0008006" key="3">
    <source>
        <dbReference type="Google" id="ProtNLM"/>
    </source>
</evidence>